<evidence type="ECO:0000313" key="7">
    <source>
        <dbReference type="Proteomes" id="UP000567293"/>
    </source>
</evidence>
<accession>A0A7V8SVN4</accession>
<feature type="non-terminal residue" evidence="6">
    <location>
        <position position="1"/>
    </location>
</feature>
<protein>
    <submittedName>
        <fullName evidence="6">Aldehyde dehydrogenase family protein</fullName>
    </submittedName>
</protein>
<organism evidence="6 7">
    <name type="scientific">Candidatus Acidiferrum panamense</name>
    <dbReference type="NCBI Taxonomy" id="2741543"/>
    <lineage>
        <taxon>Bacteria</taxon>
        <taxon>Pseudomonadati</taxon>
        <taxon>Acidobacteriota</taxon>
        <taxon>Terriglobia</taxon>
        <taxon>Candidatus Acidiferrales</taxon>
        <taxon>Candidatus Acidiferrum</taxon>
    </lineage>
</organism>
<gene>
    <name evidence="6" type="ORF">HRJ53_05125</name>
</gene>
<dbReference type="Gene3D" id="3.40.309.10">
    <property type="entry name" value="Aldehyde Dehydrogenase, Chain A, domain 2"/>
    <property type="match status" value="1"/>
</dbReference>
<dbReference type="SUPFAM" id="SSF53720">
    <property type="entry name" value="ALDH-like"/>
    <property type="match status" value="1"/>
</dbReference>
<comment type="similarity">
    <text evidence="1 4">Belongs to the aldehyde dehydrogenase family.</text>
</comment>
<evidence type="ECO:0000256" key="3">
    <source>
        <dbReference type="PROSITE-ProRule" id="PRU10007"/>
    </source>
</evidence>
<dbReference type="InterPro" id="IPR016163">
    <property type="entry name" value="Ald_DH_C"/>
</dbReference>
<dbReference type="Pfam" id="PF00171">
    <property type="entry name" value="Aldedh"/>
    <property type="match status" value="1"/>
</dbReference>
<feature type="active site" evidence="3">
    <location>
        <position position="156"/>
    </location>
</feature>
<feature type="domain" description="Aldehyde dehydrogenase" evidence="5">
    <location>
        <begin position="9"/>
        <end position="366"/>
    </location>
</feature>
<feature type="non-terminal residue" evidence="6">
    <location>
        <position position="367"/>
    </location>
</feature>
<dbReference type="InterPro" id="IPR016162">
    <property type="entry name" value="Ald_DH_N"/>
</dbReference>
<name>A0A7V8SVN4_9BACT</name>
<dbReference type="PANTHER" id="PTHR11699">
    <property type="entry name" value="ALDEHYDE DEHYDROGENASE-RELATED"/>
    <property type="match status" value="1"/>
</dbReference>
<dbReference type="InterPro" id="IPR029510">
    <property type="entry name" value="Ald_DH_CS_GLU"/>
</dbReference>
<dbReference type="Proteomes" id="UP000567293">
    <property type="component" value="Unassembled WGS sequence"/>
</dbReference>
<evidence type="ECO:0000256" key="1">
    <source>
        <dbReference type="ARBA" id="ARBA00009986"/>
    </source>
</evidence>
<dbReference type="Gene3D" id="3.40.605.10">
    <property type="entry name" value="Aldehyde Dehydrogenase, Chain A, domain 1"/>
    <property type="match status" value="1"/>
</dbReference>
<evidence type="ECO:0000256" key="2">
    <source>
        <dbReference type="ARBA" id="ARBA00023002"/>
    </source>
</evidence>
<dbReference type="InterPro" id="IPR016161">
    <property type="entry name" value="Ald_DH/histidinol_DH"/>
</dbReference>
<dbReference type="EMBL" id="JACDQQ010000496">
    <property type="protein sequence ID" value="MBA0084360.1"/>
    <property type="molecule type" value="Genomic_DNA"/>
</dbReference>
<sequence>VEALFADLFVALDSAEYWSRKAPAALRRERVPHHSLAAKAKSGYLVYEPLGVIGIISSWNYPLAIPIGQIIPAVAAGNAVVSKTSDFTPRCGALVEKLFRSAGFPQDLVAVVQGGGEVGQALVDASPDKVLFTGSVATGRQVAEACAKKLIPTVLELGGKDAMIVLADADLETASSAAVWGSYTNCGQVCLSVERLFVEQTVSQRFAELCVEKTKKLHLGPGSDPATDVGPLIRPQHVRRMSDLIEDAVARGARVLCGGHPRPDLGPTFFEPTVVTDVDSTMNLFQEETFGPILAIQTVKGAEEAIRHANDSPFALAASVWTKDAKKGQSIAQRIRAGAVMVNDAISCFAIAEAPHGGIGASGWGRT</sequence>
<dbReference type="InterPro" id="IPR015590">
    <property type="entry name" value="Aldehyde_DH_dom"/>
</dbReference>
<evidence type="ECO:0000313" key="6">
    <source>
        <dbReference type="EMBL" id="MBA0084360.1"/>
    </source>
</evidence>
<dbReference type="GO" id="GO:0016620">
    <property type="term" value="F:oxidoreductase activity, acting on the aldehyde or oxo group of donors, NAD or NADP as acceptor"/>
    <property type="evidence" value="ECO:0007669"/>
    <property type="project" value="InterPro"/>
</dbReference>
<dbReference type="FunFam" id="3.40.309.10:FF:000009">
    <property type="entry name" value="Aldehyde dehydrogenase A"/>
    <property type="match status" value="1"/>
</dbReference>
<keyword evidence="7" id="KW-1185">Reference proteome</keyword>
<evidence type="ECO:0000256" key="4">
    <source>
        <dbReference type="RuleBase" id="RU003345"/>
    </source>
</evidence>
<evidence type="ECO:0000259" key="5">
    <source>
        <dbReference type="Pfam" id="PF00171"/>
    </source>
</evidence>
<proteinExistence type="inferred from homology"/>
<keyword evidence="2 4" id="KW-0560">Oxidoreductase</keyword>
<comment type="caution">
    <text evidence="6">The sequence shown here is derived from an EMBL/GenBank/DDBJ whole genome shotgun (WGS) entry which is preliminary data.</text>
</comment>
<dbReference type="AlphaFoldDB" id="A0A7V8SVN4"/>
<dbReference type="PROSITE" id="PS00687">
    <property type="entry name" value="ALDEHYDE_DEHYDR_GLU"/>
    <property type="match status" value="1"/>
</dbReference>
<reference evidence="6" key="1">
    <citation type="submission" date="2020-06" db="EMBL/GenBank/DDBJ databases">
        <title>Legume-microbial interactions unlock mineral nutrients during tropical forest succession.</title>
        <authorList>
            <person name="Epihov D.Z."/>
        </authorList>
    </citation>
    <scope>NUCLEOTIDE SEQUENCE [LARGE SCALE GENOMIC DNA]</scope>
    <source>
        <strain evidence="6">Pan2503</strain>
    </source>
</reference>